<dbReference type="REBASE" id="97805">
    <property type="entry name" value="SpnTEF7SORFAP"/>
</dbReference>
<evidence type="ECO:0000313" key="4">
    <source>
        <dbReference type="EMBL" id="VNB46804.1"/>
    </source>
</evidence>
<reference evidence="1" key="2">
    <citation type="submission" date="2014-10" db="EMBL/GenBank/DDBJ databases">
        <title>Contrasting mechanisms driving short-term and long-term diversification of pneumococci.</title>
        <authorList>
            <person name="Croucher N.J."/>
            <person name="Coupland P.C."/>
            <person name="Stevenson A.E."/>
            <person name="Callendrello A."/>
            <person name="Bentley S.D."/>
            <person name="Hanage W.P."/>
        </authorList>
    </citation>
    <scope>NUCLEOTIDE SEQUENCE</scope>
    <source>
        <strain evidence="1">TEF7S</strain>
    </source>
</reference>
<dbReference type="Proteomes" id="UP000310822">
    <property type="component" value="Unassembled WGS sequence"/>
</dbReference>
<sequence>MSKGKAFEYATAISFYNYINQHGGTAQIVNDINFQNVKNCFNILNNLEQDELLNVAMIGCIEVFNLEPTLQNMNDILTITIAPDFFGQTGDVRDVILTKSNWEIGISCKHNHQALKHQRLSNRIDFGQEWAGYPVSQNYWNTIEPVFQMLQNFKDNGVRWRDLSNHGVSKENDVYIPLLTSFLDEFNLLDNTYSNLAPRFLEYLAGRRDFYKFVMNESRSELNIYCYNLHGELGDGGGLVPIIPLPTRFTRKDWKVNRDGTISNNTLIIEMDNNWVVGLRLHSAATLVETSLKFDSQPISIPQNLLIISVQY</sequence>
<protein>
    <submittedName>
        <fullName evidence="3">HaeIII family restriction endonuclease</fullName>
    </submittedName>
    <submittedName>
        <fullName evidence="2">HaeIII restriction endonuclease</fullName>
    </submittedName>
    <submittedName>
        <fullName evidence="1">Putative type II restriction endonuclease</fullName>
    </submittedName>
</protein>
<dbReference type="EMBL" id="LK020710">
    <property type="protein sequence ID" value="CDQ47613.1"/>
    <property type="molecule type" value="Genomic_DNA"/>
</dbReference>
<accession>A0A098AQ07</accession>
<evidence type="ECO:0000313" key="6">
    <source>
        <dbReference type="Proteomes" id="UP000310822"/>
    </source>
</evidence>
<reference evidence="4 6" key="4">
    <citation type="submission" date="2019-04" db="EMBL/GenBank/DDBJ databases">
        <authorList>
            <consortium name="Pathogen Informatics"/>
        </authorList>
    </citation>
    <scope>NUCLEOTIDE SEQUENCE [LARGE SCALE GENOMIC DNA]</scope>
    <source>
        <strain evidence="4 6">GPSC54</strain>
    </source>
</reference>
<dbReference type="RefSeq" id="WP_000033448.1">
    <property type="nucleotide sequence ID" value="NZ_CDQA01000033.1"/>
</dbReference>
<dbReference type="GO" id="GO:0004519">
    <property type="term" value="F:endonuclease activity"/>
    <property type="evidence" value="ECO:0007669"/>
    <property type="project" value="UniProtKB-KW"/>
</dbReference>
<keyword evidence="1" id="KW-0540">Nuclease</keyword>
<gene>
    <name evidence="2" type="ORF">ERS019209_01196</name>
    <name evidence="3" type="ORF">GM537_01910</name>
    <name evidence="4" type="ORF">SAMEA2783718_00883</name>
</gene>
<proteinExistence type="predicted"/>
<keyword evidence="1" id="KW-0255">Endonuclease</keyword>
<evidence type="ECO:0000313" key="5">
    <source>
        <dbReference type="Proteomes" id="UP000048507"/>
    </source>
</evidence>
<dbReference type="Pfam" id="PF09556">
    <property type="entry name" value="RE_HaeIII"/>
    <property type="match status" value="1"/>
</dbReference>
<name>A0A098AQ07_STREE</name>
<reference evidence="1" key="1">
    <citation type="submission" date="2014-04" db="EMBL/GenBank/DDBJ databases">
        <authorList>
            <person name="Croucher N."/>
        </authorList>
    </citation>
    <scope>NUCLEOTIDE SEQUENCE</scope>
    <source>
        <strain evidence="1">TEF7S</strain>
    </source>
</reference>
<dbReference type="Proteomes" id="UP000490982">
    <property type="component" value="Unassembled WGS sequence"/>
</dbReference>
<organism evidence="1">
    <name type="scientific">Streptococcus pneumoniae</name>
    <dbReference type="NCBI Taxonomy" id="1313"/>
    <lineage>
        <taxon>Bacteria</taxon>
        <taxon>Bacillati</taxon>
        <taxon>Bacillota</taxon>
        <taxon>Bacilli</taxon>
        <taxon>Lactobacillales</taxon>
        <taxon>Streptococcaceae</taxon>
        <taxon>Streptococcus</taxon>
    </lineage>
</organism>
<dbReference type="AlphaFoldDB" id="A0A098AQ07"/>
<dbReference type="EMBL" id="CFFA01000013">
    <property type="protein sequence ID" value="CEX64395.1"/>
    <property type="molecule type" value="Genomic_DNA"/>
</dbReference>
<evidence type="ECO:0000313" key="2">
    <source>
        <dbReference type="EMBL" id="CEX64395.1"/>
    </source>
</evidence>
<reference evidence="3 7" key="5">
    <citation type="submission" date="2019-11" db="EMBL/GenBank/DDBJ databases">
        <title>Growth characteristics of pneumococcus vary with the chemical composition of the capsule and with environmental conditions.</title>
        <authorList>
            <person name="Tothpal A."/>
            <person name="Desobry K."/>
            <person name="Joshi S."/>
            <person name="Wyllie A.L."/>
            <person name="Weinberger D.M."/>
        </authorList>
    </citation>
    <scope>NUCLEOTIDE SEQUENCE [LARGE SCALE GENOMIC DNA]</scope>
    <source>
        <strain evidence="3">Pnumococcus23A</strain>
        <strain evidence="7">pnumococcus23A</strain>
    </source>
</reference>
<dbReference type="EMBL" id="WNHS01000005">
    <property type="protein sequence ID" value="MTW23660.1"/>
    <property type="molecule type" value="Genomic_DNA"/>
</dbReference>
<dbReference type="EMBL" id="CAASIK010000004">
    <property type="protein sequence ID" value="VNB46804.1"/>
    <property type="molecule type" value="Genomic_DNA"/>
</dbReference>
<keyword evidence="1" id="KW-0378">Hydrolase</keyword>
<evidence type="ECO:0000313" key="1">
    <source>
        <dbReference type="EMBL" id="CDQ47613.1"/>
    </source>
</evidence>
<evidence type="ECO:0000313" key="3">
    <source>
        <dbReference type="EMBL" id="MTW23660.1"/>
    </source>
</evidence>
<reference evidence="2 5" key="3">
    <citation type="submission" date="2015-03" db="EMBL/GenBank/DDBJ databases">
        <authorList>
            <consortium name="Pathogen Informatics"/>
            <person name="Murphy D."/>
        </authorList>
    </citation>
    <scope>NUCLEOTIDE SEQUENCE [LARGE SCALE GENOMIC DNA]</scope>
    <source>
        <strain evidence="2">SMRU51</strain>
        <strain evidence="5">type strain: N</strain>
    </source>
</reference>
<dbReference type="Proteomes" id="UP000048507">
    <property type="component" value="Unassembled WGS sequence"/>
</dbReference>
<evidence type="ECO:0000313" key="7">
    <source>
        <dbReference type="Proteomes" id="UP000490982"/>
    </source>
</evidence>
<dbReference type="InterPro" id="IPR019059">
    <property type="entry name" value="Restrct_endonuc_II_HaeIII"/>
</dbReference>